<organism evidence="2 3">
    <name type="scientific">Monodon monoceros</name>
    <name type="common">Narwhal</name>
    <name type="synonym">Ceratodon monodon</name>
    <dbReference type="NCBI Taxonomy" id="40151"/>
    <lineage>
        <taxon>Eukaryota</taxon>
        <taxon>Metazoa</taxon>
        <taxon>Chordata</taxon>
        <taxon>Craniata</taxon>
        <taxon>Vertebrata</taxon>
        <taxon>Euteleostomi</taxon>
        <taxon>Mammalia</taxon>
        <taxon>Eutheria</taxon>
        <taxon>Laurasiatheria</taxon>
        <taxon>Artiodactyla</taxon>
        <taxon>Whippomorpha</taxon>
        <taxon>Cetacea</taxon>
        <taxon>Odontoceti</taxon>
        <taxon>Monodontidae</taxon>
        <taxon>Monodon</taxon>
    </lineage>
</organism>
<dbReference type="Proteomes" id="UP000694561">
    <property type="component" value="Unplaced"/>
</dbReference>
<proteinExistence type="predicted"/>
<keyword evidence="3" id="KW-1185">Reference proteome</keyword>
<keyword evidence="1" id="KW-0812">Transmembrane</keyword>
<dbReference type="Ensembl" id="ENSMMNT00015015951.1">
    <property type="protein sequence ID" value="ENSMMNP00015014552.1"/>
    <property type="gene ID" value="ENSMMNG00015010733.1"/>
</dbReference>
<reference evidence="2" key="2">
    <citation type="submission" date="2025-09" db="UniProtKB">
        <authorList>
            <consortium name="Ensembl"/>
        </authorList>
    </citation>
    <scope>IDENTIFICATION</scope>
</reference>
<accession>A0A8C6F6U7</accession>
<feature type="transmembrane region" description="Helical" evidence="1">
    <location>
        <begin position="15"/>
        <end position="41"/>
    </location>
</feature>
<evidence type="ECO:0000256" key="1">
    <source>
        <dbReference type="SAM" id="Phobius"/>
    </source>
</evidence>
<protein>
    <submittedName>
        <fullName evidence="2">Uncharacterized protein</fullName>
    </submittedName>
</protein>
<evidence type="ECO:0000313" key="3">
    <source>
        <dbReference type="Proteomes" id="UP000694561"/>
    </source>
</evidence>
<keyword evidence="1" id="KW-1133">Transmembrane helix</keyword>
<dbReference type="AlphaFoldDB" id="A0A8C6F6U7"/>
<reference evidence="2" key="1">
    <citation type="submission" date="2025-08" db="UniProtKB">
        <authorList>
            <consortium name="Ensembl"/>
        </authorList>
    </citation>
    <scope>IDENTIFICATION</scope>
</reference>
<evidence type="ECO:0000313" key="2">
    <source>
        <dbReference type="Ensembl" id="ENSMMNP00015014552.1"/>
    </source>
</evidence>
<dbReference type="GeneTree" id="ENSGT01150000288998"/>
<keyword evidence="1" id="KW-0472">Membrane</keyword>
<name>A0A8C6F6U7_MONMO</name>
<sequence>RNVFYVHPCFTRKSLIVVLICISVMTNGIEHLFMSLLAICITSLEKCLLKSFTHFKIGLFASLLLSYESFIYSGY</sequence>